<proteinExistence type="predicted"/>
<evidence type="ECO:0000313" key="1">
    <source>
        <dbReference type="EMBL" id="KAI0055513.1"/>
    </source>
</evidence>
<evidence type="ECO:0000313" key="2">
    <source>
        <dbReference type="Proteomes" id="UP000814140"/>
    </source>
</evidence>
<comment type="caution">
    <text evidence="1">The sequence shown here is derived from an EMBL/GenBank/DDBJ whole genome shotgun (WGS) entry which is preliminary data.</text>
</comment>
<keyword evidence="2" id="KW-1185">Reference proteome</keyword>
<sequence length="282" mass="31537">MGPSKPQVFTVVTPIPELGPTFVDLGETDRDVLRTRHEQLTFPTATVTPKAGLLPGRMSVTPSPEPMTRDDEVEQDPNLLDKATRVAHDSDHAFVNLHQRRGGKVRIQDAETGMDSSSTKDTARGTGLAVRQTHAHKPAQPTKKLRDVNGLRLTRSVVPIRKTGKATCWYTQAGFTSLSSPPILAPDTVLEEGDLFLNKFRSTELKQDVLQIWILRYDEEGSSEWREIFGSITHPALPEYQLSFQPCHPDNPSWVRPSTFSRHAQNRERQYKIVAGGGTFYL</sequence>
<gene>
    <name evidence="1" type="ORF">BV25DRAFT_1921752</name>
</gene>
<name>A0ACB8SG91_9AGAM</name>
<reference evidence="1" key="1">
    <citation type="submission" date="2021-03" db="EMBL/GenBank/DDBJ databases">
        <authorList>
            <consortium name="DOE Joint Genome Institute"/>
            <person name="Ahrendt S."/>
            <person name="Looney B.P."/>
            <person name="Miyauchi S."/>
            <person name="Morin E."/>
            <person name="Drula E."/>
            <person name="Courty P.E."/>
            <person name="Chicoki N."/>
            <person name="Fauchery L."/>
            <person name="Kohler A."/>
            <person name="Kuo A."/>
            <person name="Labutti K."/>
            <person name="Pangilinan J."/>
            <person name="Lipzen A."/>
            <person name="Riley R."/>
            <person name="Andreopoulos W."/>
            <person name="He G."/>
            <person name="Johnson J."/>
            <person name="Barry K.W."/>
            <person name="Grigoriev I.V."/>
            <person name="Nagy L."/>
            <person name="Hibbett D."/>
            <person name="Henrissat B."/>
            <person name="Matheny P.B."/>
            <person name="Labbe J."/>
            <person name="Martin F."/>
        </authorList>
    </citation>
    <scope>NUCLEOTIDE SEQUENCE</scope>
    <source>
        <strain evidence="1">HHB10654</strain>
    </source>
</reference>
<protein>
    <submittedName>
        <fullName evidence="1">Uncharacterized protein</fullName>
    </submittedName>
</protein>
<accession>A0ACB8SG91</accession>
<dbReference type="EMBL" id="MU277289">
    <property type="protein sequence ID" value="KAI0055513.1"/>
    <property type="molecule type" value="Genomic_DNA"/>
</dbReference>
<reference evidence="1" key="2">
    <citation type="journal article" date="2022" name="New Phytol.">
        <title>Evolutionary transition to the ectomycorrhizal habit in the genomes of a hyperdiverse lineage of mushroom-forming fungi.</title>
        <authorList>
            <person name="Looney B."/>
            <person name="Miyauchi S."/>
            <person name="Morin E."/>
            <person name="Drula E."/>
            <person name="Courty P.E."/>
            <person name="Kohler A."/>
            <person name="Kuo A."/>
            <person name="LaButti K."/>
            <person name="Pangilinan J."/>
            <person name="Lipzen A."/>
            <person name="Riley R."/>
            <person name="Andreopoulos W."/>
            <person name="He G."/>
            <person name="Johnson J."/>
            <person name="Nolan M."/>
            <person name="Tritt A."/>
            <person name="Barry K.W."/>
            <person name="Grigoriev I.V."/>
            <person name="Nagy L.G."/>
            <person name="Hibbett D."/>
            <person name="Henrissat B."/>
            <person name="Matheny P.B."/>
            <person name="Labbe J."/>
            <person name="Martin F.M."/>
        </authorList>
    </citation>
    <scope>NUCLEOTIDE SEQUENCE</scope>
    <source>
        <strain evidence="1">HHB10654</strain>
    </source>
</reference>
<organism evidence="1 2">
    <name type="scientific">Artomyces pyxidatus</name>
    <dbReference type="NCBI Taxonomy" id="48021"/>
    <lineage>
        <taxon>Eukaryota</taxon>
        <taxon>Fungi</taxon>
        <taxon>Dikarya</taxon>
        <taxon>Basidiomycota</taxon>
        <taxon>Agaricomycotina</taxon>
        <taxon>Agaricomycetes</taxon>
        <taxon>Russulales</taxon>
        <taxon>Auriscalpiaceae</taxon>
        <taxon>Artomyces</taxon>
    </lineage>
</organism>
<dbReference type="Proteomes" id="UP000814140">
    <property type="component" value="Unassembled WGS sequence"/>
</dbReference>